<evidence type="ECO:0000313" key="2">
    <source>
        <dbReference type="Proteomes" id="UP000190951"/>
    </source>
</evidence>
<keyword evidence="2" id="KW-1185">Reference proteome</keyword>
<dbReference type="KEGG" id="crw:CROST_032560"/>
<organism evidence="1 2">
    <name type="scientific">Clostridium felsineum</name>
    <dbReference type="NCBI Taxonomy" id="36839"/>
    <lineage>
        <taxon>Bacteria</taxon>
        <taxon>Bacillati</taxon>
        <taxon>Bacillota</taxon>
        <taxon>Clostridia</taxon>
        <taxon>Eubacteriales</taxon>
        <taxon>Clostridiaceae</taxon>
        <taxon>Clostridium</taxon>
    </lineage>
</organism>
<accession>A0A1S8L3B4</accession>
<dbReference type="Pfam" id="PF15604">
    <property type="entry name" value="Ntox15"/>
    <property type="match status" value="1"/>
</dbReference>
<protein>
    <submittedName>
        <fullName evidence="1">Uncharacterized protein</fullName>
    </submittedName>
</protein>
<dbReference type="Proteomes" id="UP000190951">
    <property type="component" value="Chromosome"/>
</dbReference>
<dbReference type="RefSeq" id="WP_242953977.1">
    <property type="nucleotide sequence ID" value="NZ_CP096983.1"/>
</dbReference>
<name>A0A1S8L3B4_9CLOT</name>
<dbReference type="InterPro" id="IPR028949">
    <property type="entry name" value="Ntox15"/>
</dbReference>
<sequence>MADKIKMEVLIMDSMISKFRAIGDRSNNIINRLRQIENGVKNSYIADSSIKIQGNIDDVLKSGREVTETLYTLSIQLNSAKDAIIRADKDSYNNIKLNTIIRGKEDFSKVKDSKDTISNMEKVIGYFGLGAMVSISDNLALGLPNLTGLYNDKRLRYNLENENRYGVLAAYQYGKTFGDIEGLAQGAVEFFGGLSIMGFGGLGAGALTVATDGAAAPVVPLVESAGIALAGHGIGMFGSSLYNMGSDFSKGNFYFSKIEKTIARIKEIKVNFNYKSKYNETEFARQLADQEAGMNKLTVDEYLKNRERYIKKGRAIEGNMAQQAARDKALVDKVDELRSTGMPLKEAETQAQKWLEKQAALHNPDQIAGGNPLNIGGMGDKAINSSIGAQWKYRIDAVDEQIQSLAKNMTDAERKSTYLNVKLKY</sequence>
<dbReference type="EMBL" id="CP096983">
    <property type="protein sequence ID" value="URZ12534.1"/>
    <property type="molecule type" value="Genomic_DNA"/>
</dbReference>
<proteinExistence type="predicted"/>
<dbReference type="AlphaFoldDB" id="A0A1S8L3B4"/>
<reference evidence="1 2" key="1">
    <citation type="submission" date="2022-04" db="EMBL/GenBank/DDBJ databases">
        <title>Genome sequence of C. roseum typestrain.</title>
        <authorList>
            <person name="Poehlein A."/>
            <person name="Schoch T."/>
            <person name="Duerre P."/>
            <person name="Daniel R."/>
        </authorList>
    </citation>
    <scope>NUCLEOTIDE SEQUENCE [LARGE SCALE GENOMIC DNA]</scope>
    <source>
        <strain evidence="1 2">DSM 7320</strain>
    </source>
</reference>
<gene>
    <name evidence="1" type="ORF">CROST_032560</name>
</gene>
<evidence type="ECO:0000313" key="1">
    <source>
        <dbReference type="EMBL" id="URZ12534.1"/>
    </source>
</evidence>
<dbReference type="STRING" id="84029.CROST_28290"/>